<proteinExistence type="predicted"/>
<keyword evidence="3" id="KW-1185">Reference proteome</keyword>
<feature type="compositionally biased region" description="Low complexity" evidence="1">
    <location>
        <begin position="81"/>
        <end position="92"/>
    </location>
</feature>
<accession>A0A8J2PK61</accession>
<evidence type="ECO:0000313" key="3">
    <source>
        <dbReference type="Proteomes" id="UP000708208"/>
    </source>
</evidence>
<dbReference type="AlphaFoldDB" id="A0A8J2PK61"/>
<name>A0A8J2PK61_9HEXA</name>
<feature type="compositionally biased region" description="Low complexity" evidence="1">
    <location>
        <begin position="65"/>
        <end position="74"/>
    </location>
</feature>
<comment type="caution">
    <text evidence="2">The sequence shown here is derived from an EMBL/GenBank/DDBJ whole genome shotgun (WGS) entry which is preliminary data.</text>
</comment>
<feature type="region of interest" description="Disordered" evidence="1">
    <location>
        <begin position="32"/>
        <end position="111"/>
    </location>
</feature>
<evidence type="ECO:0000313" key="2">
    <source>
        <dbReference type="EMBL" id="CAG7817034.1"/>
    </source>
</evidence>
<protein>
    <submittedName>
        <fullName evidence="2">Uncharacterized protein</fullName>
    </submittedName>
</protein>
<evidence type="ECO:0000256" key="1">
    <source>
        <dbReference type="SAM" id="MobiDB-lite"/>
    </source>
</evidence>
<reference evidence="2" key="1">
    <citation type="submission" date="2021-06" db="EMBL/GenBank/DDBJ databases">
        <authorList>
            <person name="Hodson N. C."/>
            <person name="Mongue J. A."/>
            <person name="Jaron S. K."/>
        </authorList>
    </citation>
    <scope>NUCLEOTIDE SEQUENCE</scope>
</reference>
<feature type="region of interest" description="Disordered" evidence="1">
    <location>
        <begin position="1"/>
        <end position="20"/>
    </location>
</feature>
<gene>
    <name evidence="2" type="ORF">AFUS01_LOCUS27622</name>
</gene>
<dbReference type="EMBL" id="CAJVCH010385435">
    <property type="protein sequence ID" value="CAG7817034.1"/>
    <property type="molecule type" value="Genomic_DNA"/>
</dbReference>
<organism evidence="2 3">
    <name type="scientific">Allacma fusca</name>
    <dbReference type="NCBI Taxonomy" id="39272"/>
    <lineage>
        <taxon>Eukaryota</taxon>
        <taxon>Metazoa</taxon>
        <taxon>Ecdysozoa</taxon>
        <taxon>Arthropoda</taxon>
        <taxon>Hexapoda</taxon>
        <taxon>Collembola</taxon>
        <taxon>Symphypleona</taxon>
        <taxon>Sminthuridae</taxon>
        <taxon>Allacma</taxon>
    </lineage>
</organism>
<dbReference type="Proteomes" id="UP000708208">
    <property type="component" value="Unassembled WGS sequence"/>
</dbReference>
<sequence length="122" mass="13204">MNYFSIHAAPGGRTPSMIASESIPLQSLRHPSITQEEPSMEPLNELTPLRTLHSSIDETHEDSMSPDSVVSSPVHPRIRPTTSSSGSNSSGTPARKRLVRQGSSIMEAPTDSTGAIIITPWW</sequence>